<feature type="domain" description="HNH nuclease" evidence="1">
    <location>
        <begin position="31"/>
        <end position="86"/>
    </location>
</feature>
<protein>
    <recommendedName>
        <fullName evidence="1">HNH nuclease domain-containing protein</fullName>
    </recommendedName>
</protein>
<dbReference type="CDD" id="cd00085">
    <property type="entry name" value="HNHc"/>
    <property type="match status" value="1"/>
</dbReference>
<dbReference type="InterPro" id="IPR003615">
    <property type="entry name" value="HNH_nuc"/>
</dbReference>
<dbReference type="Gene3D" id="1.10.30.50">
    <property type="match status" value="1"/>
</dbReference>
<gene>
    <name evidence="2" type="ORF">E4Q23_09645</name>
</gene>
<dbReference type="EMBL" id="SPMY01000025">
    <property type="protein sequence ID" value="NMQ27997.1"/>
    <property type="molecule type" value="Genomic_DNA"/>
</dbReference>
<keyword evidence="3" id="KW-1185">Reference proteome</keyword>
<reference evidence="2 3" key="1">
    <citation type="submission" date="2019-03" db="EMBL/GenBank/DDBJ databases">
        <title>Metabolic reconstructions from genomes of highly enriched 'Candidatus Accumulibacter' and 'Candidatus Competibacter' bioreactor populations.</title>
        <authorList>
            <person name="Annavajhala M.K."/>
            <person name="Welles L."/>
            <person name="Abbas B."/>
            <person name="Sorokin D."/>
            <person name="Park H."/>
            <person name="Van Loosdrecht M."/>
            <person name="Chandran K."/>
        </authorList>
    </citation>
    <scope>NUCLEOTIDE SEQUENCE [LARGE SCALE GENOMIC DNA]</scope>
    <source>
        <strain evidence="2 3">SBR_S</strain>
    </source>
</reference>
<organism evidence="2 3">
    <name type="scientific">Candidatus Accumulibacter phosphatis</name>
    <dbReference type="NCBI Taxonomy" id="327160"/>
    <lineage>
        <taxon>Bacteria</taxon>
        <taxon>Pseudomonadati</taxon>
        <taxon>Pseudomonadota</taxon>
        <taxon>Betaproteobacteria</taxon>
        <taxon>Candidatus Accumulibacter</taxon>
    </lineage>
</organism>
<comment type="caution">
    <text evidence="2">The sequence shown here is derived from an EMBL/GenBank/DDBJ whole genome shotgun (WGS) entry which is preliminary data.</text>
</comment>
<evidence type="ECO:0000313" key="3">
    <source>
        <dbReference type="Proteomes" id="UP000749010"/>
    </source>
</evidence>
<evidence type="ECO:0000313" key="2">
    <source>
        <dbReference type="EMBL" id="NMQ27997.1"/>
    </source>
</evidence>
<dbReference type="PROSITE" id="PS50276">
    <property type="entry name" value="PANCREATIC_HORMONE_2"/>
    <property type="match status" value="1"/>
</dbReference>
<dbReference type="Proteomes" id="UP000749010">
    <property type="component" value="Unassembled WGS sequence"/>
</dbReference>
<sequence length="169" mass="19460">MPGTKHFTRMQYNVSRGLREIVAPRQTMPTAQWQHLKDEFDGLCVFCGSDATKENRGIVPDHLIPVTRFGELVIGNTVPACQTCNDSRGDDDWRPFVRVRFRSDPEVQIERIEAYIKRHPYHPPSPETALSPEEQKSYAQLLKDWESLLARARTLHSSAENRRKHHAKG</sequence>
<accession>A0ABX1TYN1</accession>
<dbReference type="SMART" id="SM00507">
    <property type="entry name" value="HNHc"/>
    <property type="match status" value="1"/>
</dbReference>
<evidence type="ECO:0000259" key="1">
    <source>
        <dbReference type="SMART" id="SM00507"/>
    </source>
</evidence>
<name>A0ABX1TYN1_9PROT</name>
<proteinExistence type="predicted"/>
<dbReference type="Pfam" id="PF14279">
    <property type="entry name" value="HNH_5"/>
    <property type="match status" value="1"/>
</dbReference>
<dbReference type="InterPro" id="IPR029471">
    <property type="entry name" value="HNH_5"/>
</dbReference>